<reference evidence="2 3" key="4">
    <citation type="journal article" date="2011" name="BMC Genomics">
        <title>RNA-Seq improves annotation of protein-coding genes in the cucumber genome.</title>
        <authorList>
            <person name="Li Z."/>
            <person name="Zhang Z."/>
            <person name="Yan P."/>
            <person name="Huang S."/>
            <person name="Fei Z."/>
            <person name="Lin K."/>
        </authorList>
    </citation>
    <scope>NUCLEOTIDE SEQUENCE [LARGE SCALE GENOMIC DNA]</scope>
    <source>
        <strain evidence="3">cv. 9930</strain>
    </source>
</reference>
<dbReference type="Gramene" id="KGN49904">
    <property type="protein sequence ID" value="KGN49904"/>
    <property type="gene ID" value="Csa_5G139820"/>
</dbReference>
<keyword evidence="3" id="KW-1185">Reference proteome</keyword>
<keyword evidence="1" id="KW-0472">Membrane</keyword>
<protein>
    <submittedName>
        <fullName evidence="2">Uncharacterized protein</fullName>
    </submittedName>
</protein>
<gene>
    <name evidence="2" type="ORF">Csa_5G139820</name>
</gene>
<proteinExistence type="predicted"/>
<reference evidence="2 3" key="1">
    <citation type="journal article" date="2009" name="Nat. Genet.">
        <title>The genome of the cucumber, Cucumis sativus L.</title>
        <authorList>
            <person name="Huang S."/>
            <person name="Li R."/>
            <person name="Zhang Z."/>
            <person name="Li L."/>
            <person name="Gu X."/>
            <person name="Fan W."/>
            <person name="Lucas W.J."/>
            <person name="Wang X."/>
            <person name="Xie B."/>
            <person name="Ni P."/>
            <person name="Ren Y."/>
            <person name="Zhu H."/>
            <person name="Li J."/>
            <person name="Lin K."/>
            <person name="Jin W."/>
            <person name="Fei Z."/>
            <person name="Li G."/>
            <person name="Staub J."/>
            <person name="Kilian A."/>
            <person name="van der Vossen E.A."/>
            <person name="Wu Y."/>
            <person name="Guo J."/>
            <person name="He J."/>
            <person name="Jia Z."/>
            <person name="Ren Y."/>
            <person name="Tian G."/>
            <person name="Lu Y."/>
            <person name="Ruan J."/>
            <person name="Qian W."/>
            <person name="Wang M."/>
            <person name="Huang Q."/>
            <person name="Li B."/>
            <person name="Xuan Z."/>
            <person name="Cao J."/>
            <person name="Asan"/>
            <person name="Wu Z."/>
            <person name="Zhang J."/>
            <person name="Cai Q."/>
            <person name="Bai Y."/>
            <person name="Zhao B."/>
            <person name="Han Y."/>
            <person name="Li Y."/>
            <person name="Li X."/>
            <person name="Wang S."/>
            <person name="Shi Q."/>
            <person name="Liu S."/>
            <person name="Cho W.K."/>
            <person name="Kim J.Y."/>
            <person name="Xu Y."/>
            <person name="Heller-Uszynska K."/>
            <person name="Miao H."/>
            <person name="Cheng Z."/>
            <person name="Zhang S."/>
            <person name="Wu J."/>
            <person name="Yang Y."/>
            <person name="Kang H."/>
            <person name="Li M."/>
            <person name="Liang H."/>
            <person name="Ren X."/>
            <person name="Shi Z."/>
            <person name="Wen M."/>
            <person name="Jian M."/>
            <person name="Yang H."/>
            <person name="Zhang G."/>
            <person name="Yang Z."/>
            <person name="Chen R."/>
            <person name="Liu S."/>
            <person name="Li J."/>
            <person name="Ma L."/>
            <person name="Liu H."/>
            <person name="Zhou Y."/>
            <person name="Zhao J."/>
            <person name="Fang X."/>
            <person name="Li G."/>
            <person name="Fang L."/>
            <person name="Li Y."/>
            <person name="Liu D."/>
            <person name="Zheng H."/>
            <person name="Zhang Y."/>
            <person name="Qin N."/>
            <person name="Li Z."/>
            <person name="Yang G."/>
            <person name="Yang S."/>
            <person name="Bolund L."/>
            <person name="Kristiansen K."/>
            <person name="Zheng H."/>
            <person name="Li S."/>
            <person name="Zhang X."/>
            <person name="Yang H."/>
            <person name="Wang J."/>
            <person name="Sun R."/>
            <person name="Zhang B."/>
            <person name="Jiang S."/>
            <person name="Wang J."/>
            <person name="Du Y."/>
            <person name="Li S."/>
        </authorList>
    </citation>
    <scope>NUCLEOTIDE SEQUENCE [LARGE SCALE GENOMIC DNA]</scope>
    <source>
        <strain evidence="3">cv. 9930</strain>
    </source>
</reference>
<reference evidence="2 3" key="2">
    <citation type="journal article" date="2009" name="PLoS ONE">
        <title>An integrated genetic and cytogenetic map of the cucumber genome.</title>
        <authorList>
            <person name="Ren Y."/>
            <person name="Zhang Z."/>
            <person name="Liu J."/>
            <person name="Staub J.E."/>
            <person name="Han Y."/>
            <person name="Cheng Z."/>
            <person name="Li X."/>
            <person name="Lu J."/>
            <person name="Miao H."/>
            <person name="Kang H."/>
            <person name="Xie B."/>
            <person name="Gu X."/>
            <person name="Wang X."/>
            <person name="Du Y."/>
            <person name="Jin W."/>
            <person name="Huang S."/>
        </authorList>
    </citation>
    <scope>NUCLEOTIDE SEQUENCE [LARGE SCALE GENOMIC DNA]</scope>
    <source>
        <strain evidence="3">cv. 9930</strain>
    </source>
</reference>
<evidence type="ECO:0000313" key="3">
    <source>
        <dbReference type="Proteomes" id="UP000029981"/>
    </source>
</evidence>
<evidence type="ECO:0000256" key="1">
    <source>
        <dbReference type="SAM" id="Phobius"/>
    </source>
</evidence>
<feature type="transmembrane region" description="Helical" evidence="1">
    <location>
        <begin position="156"/>
        <end position="174"/>
    </location>
</feature>
<accession>A0A0A0KM15</accession>
<dbReference type="EMBL" id="CM002926">
    <property type="protein sequence ID" value="KGN49904.1"/>
    <property type="molecule type" value="Genomic_DNA"/>
</dbReference>
<feature type="transmembrane region" description="Helical" evidence="1">
    <location>
        <begin position="35"/>
        <end position="55"/>
    </location>
</feature>
<keyword evidence="1" id="KW-1133">Transmembrane helix</keyword>
<name>A0A0A0KM15_CUCSA</name>
<dbReference type="AlphaFoldDB" id="A0A0A0KM15"/>
<dbReference type="Proteomes" id="UP000029981">
    <property type="component" value="Chromosome 5"/>
</dbReference>
<keyword evidence="1" id="KW-0812">Transmembrane</keyword>
<reference evidence="2 3" key="3">
    <citation type="journal article" date="2010" name="BMC Genomics">
        <title>Transcriptome sequencing and comparative analysis of cucumber flowers with different sex types.</title>
        <authorList>
            <person name="Guo S."/>
            <person name="Zheng Y."/>
            <person name="Joung J.G."/>
            <person name="Liu S."/>
            <person name="Zhang Z."/>
            <person name="Crasta O.R."/>
            <person name="Sobral B.W."/>
            <person name="Xu Y."/>
            <person name="Huang S."/>
            <person name="Fei Z."/>
        </authorList>
    </citation>
    <scope>NUCLEOTIDE SEQUENCE [LARGE SCALE GENOMIC DNA]</scope>
    <source>
        <strain evidence="3">cv. 9930</strain>
    </source>
</reference>
<organism evidence="2 3">
    <name type="scientific">Cucumis sativus</name>
    <name type="common">Cucumber</name>
    <dbReference type="NCBI Taxonomy" id="3659"/>
    <lineage>
        <taxon>Eukaryota</taxon>
        <taxon>Viridiplantae</taxon>
        <taxon>Streptophyta</taxon>
        <taxon>Embryophyta</taxon>
        <taxon>Tracheophyta</taxon>
        <taxon>Spermatophyta</taxon>
        <taxon>Magnoliopsida</taxon>
        <taxon>eudicotyledons</taxon>
        <taxon>Gunneridae</taxon>
        <taxon>Pentapetalae</taxon>
        <taxon>rosids</taxon>
        <taxon>fabids</taxon>
        <taxon>Cucurbitales</taxon>
        <taxon>Cucurbitaceae</taxon>
        <taxon>Benincaseae</taxon>
        <taxon>Cucumis</taxon>
    </lineage>
</organism>
<sequence length="184" mass="21297">MAMEFGELKRKFDGLKFLAEKQEQRVRYYETRAQNLAIASLIWDRLFFVGMYHTSSSLSLLNCTHHLWMVFSFILSSTSLYFLFFLEAVFMLYRAQNQLDIISKKQIEISLQILNTGSPNDDEAGDSISSDNGWLELSFQVQLLPYHPFTLVQRKVYIASTIFTLLAVAAFELYTCKLLLCNSN</sequence>
<feature type="transmembrane region" description="Helical" evidence="1">
    <location>
        <begin position="67"/>
        <end position="93"/>
    </location>
</feature>
<evidence type="ECO:0000313" key="2">
    <source>
        <dbReference type="EMBL" id="KGN49904.1"/>
    </source>
</evidence>